<feature type="region of interest" description="Disordered" evidence="7">
    <location>
        <begin position="459"/>
        <end position="492"/>
    </location>
</feature>
<dbReference type="SMART" id="SM00220">
    <property type="entry name" value="S_TKc"/>
    <property type="match status" value="1"/>
</dbReference>
<keyword evidence="9" id="KW-0723">Serine/threonine-protein kinase</keyword>
<dbReference type="PANTHER" id="PTHR24359">
    <property type="entry name" value="SERINE/THREONINE-PROTEIN KINASE SBK1"/>
    <property type="match status" value="1"/>
</dbReference>
<keyword evidence="9" id="KW-0418">Kinase</keyword>
<comment type="caution">
    <text evidence="9">The sequence shown here is derived from an EMBL/GenBank/DDBJ whole genome shotgun (WGS) entry which is preliminary data.</text>
</comment>
<dbReference type="InterPro" id="IPR055414">
    <property type="entry name" value="LRR_R13L4/SHOC2-like"/>
</dbReference>
<keyword evidence="2" id="KW-0433">Leucine-rich repeat</keyword>
<dbReference type="InterPro" id="IPR001611">
    <property type="entry name" value="Leu-rich_rpt"/>
</dbReference>
<keyword evidence="10" id="KW-1185">Reference proteome</keyword>
<evidence type="ECO:0000256" key="7">
    <source>
        <dbReference type="SAM" id="MobiDB-lite"/>
    </source>
</evidence>
<evidence type="ECO:0000256" key="2">
    <source>
        <dbReference type="ARBA" id="ARBA00022614"/>
    </source>
</evidence>
<evidence type="ECO:0000313" key="10">
    <source>
        <dbReference type="Proteomes" id="UP001454036"/>
    </source>
</evidence>
<evidence type="ECO:0000256" key="4">
    <source>
        <dbReference type="ARBA" id="ARBA00022737"/>
    </source>
</evidence>
<dbReference type="GO" id="GO:0005524">
    <property type="term" value="F:ATP binding"/>
    <property type="evidence" value="ECO:0007669"/>
    <property type="project" value="InterPro"/>
</dbReference>
<evidence type="ECO:0000313" key="9">
    <source>
        <dbReference type="EMBL" id="GAA0142125.1"/>
    </source>
</evidence>
<proteinExistence type="predicted"/>
<keyword evidence="5" id="KW-1133">Transmembrane helix</keyword>
<dbReference type="GO" id="GO:0006952">
    <property type="term" value="P:defense response"/>
    <property type="evidence" value="ECO:0007669"/>
    <property type="project" value="UniProtKB-ARBA"/>
</dbReference>
<dbReference type="Pfam" id="PF00069">
    <property type="entry name" value="Pkinase"/>
    <property type="match status" value="1"/>
</dbReference>
<dbReference type="SUPFAM" id="SSF52058">
    <property type="entry name" value="L domain-like"/>
    <property type="match status" value="1"/>
</dbReference>
<accession>A0AAV3NS07</accession>
<dbReference type="FunFam" id="1.10.510.10:FF:000988">
    <property type="entry name" value="Leucine-rich repeat protein kinase family protein"/>
    <property type="match status" value="1"/>
</dbReference>
<sequence>MQVKQLEEIDENPQKTLIGSDNDNELSNKGKKLEQLNDDLCEKSEKGEDLDKSIDLTGKRLDLCVKENVGDDVEALYIYKNEFNLMPKIFGGLKKLKTLKFFANEVNLVSEEGGFGDLVGLECLQVKVASSPGLGGLEIGKLKGLKELELSRVPQRPSAFPILSEIGVLKRLTKLSVCHFSIRYLPPEIGLLQNLEHLDVSFNKIRHLPTEMSSLKSLISLKISNNKLVELPLGLATLQNLENLDLSNNKLTSLGNLELEVMHNLQILNLQCNRFLTHCQIPSWICCNLEGNGKDMYHDEFVSSSVEMDIHESDMDETYARPRYGSSVTLSSHSSGLSSSSRLFAAKKLKGWKRRYYVQQRARQERLNNSRRNCENQAATQNSYKKCKVCKRAPYSNCALSEDSQGADSSEIIPDESFSLDVGCENSVISSTRKSGNSREDSCVDKCLCYKTDTPDKPIDDNDKSSQCDDSLDASSITSEVVDEGSASEVSSMIPKAKRHFDGELDNPKPSKYRRPECSYLNLSSKYNKISFCGIDDHLVDGFYDAGRDRPFMELQSYENNLHLDSREVILVDRKTDESLDAIALRAQTMILGFKQMSDSAKRKGQPIIDDLQIASLLVLFVSDHFGGSDKTAAIQQTRKLASGSNYRKPFVCTCKSGNIDSVPDLQKCLGSVEDIMFRDLCERSLQSVKARRNSIVVPIGSLQFGVCRHRALLMKYLCDRMEPPIPCELVRGYLDFSPHAWNVVIVKRNQAWVRMIVDACYPHDIREEMDPEYFSRYIPLNRINVPLLDCDPGPSSSFPSVSLFEEIDKVASSTLMRCKFGELETAAKVRSLDVHGASVDEIRNFELNCLGEVRMLSLFKNPCIVELYGHQISSKWVPSQDAVGHRVLQATILMDYVKGGSLKRYLQELLKKGEKHITLHLALCIARDVACAMRELHRKHIIHRDIKSENIVIDLNTKRADGTPVVKLCDFDRAIPLRSYLHTCCIAHFGIPPPDSCVGTPRWMAPEVYLTMHNRNLYGLEVDIWSFGCLLLELLTLEIPYMGLSDPEISCSLQLGRRPPLTEELEELVQSDIELDTLVNVPSTEDETPKVEHQTLELLVNIYHRCTLKNPSDRPTAEELYDLFSQATTISTSGELEQE</sequence>
<dbReference type="SMART" id="SM00369">
    <property type="entry name" value="LRR_TYP"/>
    <property type="match status" value="4"/>
</dbReference>
<evidence type="ECO:0000256" key="3">
    <source>
        <dbReference type="ARBA" id="ARBA00022692"/>
    </source>
</evidence>
<keyword evidence="6" id="KW-0472">Membrane</keyword>
<dbReference type="Gene3D" id="3.80.10.10">
    <property type="entry name" value="Ribonuclease Inhibitor"/>
    <property type="match status" value="1"/>
</dbReference>
<evidence type="ECO:0000259" key="8">
    <source>
        <dbReference type="PROSITE" id="PS50011"/>
    </source>
</evidence>
<dbReference type="InterPro" id="IPR003591">
    <property type="entry name" value="Leu-rich_rpt_typical-subtyp"/>
</dbReference>
<dbReference type="Pfam" id="PF23598">
    <property type="entry name" value="LRR_14"/>
    <property type="match status" value="1"/>
</dbReference>
<dbReference type="Pfam" id="PF14381">
    <property type="entry name" value="EDR1_CTR1_ARMC3_pept"/>
    <property type="match status" value="1"/>
</dbReference>
<evidence type="ECO:0000256" key="5">
    <source>
        <dbReference type="ARBA" id="ARBA00022989"/>
    </source>
</evidence>
<dbReference type="InterPro" id="IPR032675">
    <property type="entry name" value="LRR_dom_sf"/>
</dbReference>
<dbReference type="GO" id="GO:0004674">
    <property type="term" value="F:protein serine/threonine kinase activity"/>
    <property type="evidence" value="ECO:0007669"/>
    <property type="project" value="UniProtKB-KW"/>
</dbReference>
<dbReference type="Gene3D" id="1.10.510.10">
    <property type="entry name" value="Transferase(Phosphotransferase) domain 1"/>
    <property type="match status" value="1"/>
</dbReference>
<dbReference type="SMART" id="SM00365">
    <property type="entry name" value="LRR_SD22"/>
    <property type="match status" value="2"/>
</dbReference>
<protein>
    <submittedName>
        <fullName evidence="9">Non-receptor serine/threonine protein kinase</fullName>
    </submittedName>
</protein>
<feature type="compositionally biased region" description="Polar residues" evidence="7">
    <location>
        <begin position="14"/>
        <end position="25"/>
    </location>
</feature>
<comment type="subcellular location">
    <subcellularLocation>
        <location evidence="1">Membrane</location>
    </subcellularLocation>
</comment>
<evidence type="ECO:0000256" key="6">
    <source>
        <dbReference type="ARBA" id="ARBA00023136"/>
    </source>
</evidence>
<dbReference type="InterPro" id="IPR008271">
    <property type="entry name" value="Ser/Thr_kinase_AS"/>
</dbReference>
<dbReference type="GO" id="GO:0051707">
    <property type="term" value="P:response to other organism"/>
    <property type="evidence" value="ECO:0007669"/>
    <property type="project" value="UniProtKB-ARBA"/>
</dbReference>
<dbReference type="PROSITE" id="PS51450">
    <property type="entry name" value="LRR"/>
    <property type="match status" value="2"/>
</dbReference>
<feature type="region of interest" description="Disordered" evidence="7">
    <location>
        <begin position="1"/>
        <end position="30"/>
    </location>
</feature>
<organism evidence="9 10">
    <name type="scientific">Lithospermum erythrorhizon</name>
    <name type="common">Purple gromwell</name>
    <name type="synonym">Lithospermum officinale var. erythrorhizon</name>
    <dbReference type="NCBI Taxonomy" id="34254"/>
    <lineage>
        <taxon>Eukaryota</taxon>
        <taxon>Viridiplantae</taxon>
        <taxon>Streptophyta</taxon>
        <taxon>Embryophyta</taxon>
        <taxon>Tracheophyta</taxon>
        <taxon>Spermatophyta</taxon>
        <taxon>Magnoliopsida</taxon>
        <taxon>eudicotyledons</taxon>
        <taxon>Gunneridae</taxon>
        <taxon>Pentapetalae</taxon>
        <taxon>asterids</taxon>
        <taxon>lamiids</taxon>
        <taxon>Boraginales</taxon>
        <taxon>Boraginaceae</taxon>
        <taxon>Boraginoideae</taxon>
        <taxon>Lithospermeae</taxon>
        <taxon>Lithospermum</taxon>
    </lineage>
</organism>
<evidence type="ECO:0000256" key="1">
    <source>
        <dbReference type="ARBA" id="ARBA00004370"/>
    </source>
</evidence>
<keyword evidence="3" id="KW-0812">Transmembrane</keyword>
<reference evidence="9 10" key="1">
    <citation type="submission" date="2024-01" db="EMBL/GenBank/DDBJ databases">
        <title>The complete chloroplast genome sequence of Lithospermum erythrorhizon: insights into the phylogenetic relationship among Boraginaceae species and the maternal lineages of purple gromwells.</title>
        <authorList>
            <person name="Okada T."/>
            <person name="Watanabe K."/>
        </authorList>
    </citation>
    <scope>NUCLEOTIDE SEQUENCE [LARGE SCALE GENOMIC DNA]</scope>
</reference>
<dbReference type="PANTHER" id="PTHR24359:SF1">
    <property type="entry name" value="INHIBITOR OF NUCLEAR FACTOR KAPPA-B KINASE EPSILON SUBUNIT HOMOLOG 1-RELATED"/>
    <property type="match status" value="1"/>
</dbReference>
<dbReference type="InterPro" id="IPR038765">
    <property type="entry name" value="Papain-like_cys_pep_sf"/>
</dbReference>
<dbReference type="InterPro" id="IPR000719">
    <property type="entry name" value="Prot_kinase_dom"/>
</dbReference>
<dbReference type="InterPro" id="IPR011009">
    <property type="entry name" value="Kinase-like_dom_sf"/>
</dbReference>
<dbReference type="AlphaFoldDB" id="A0AAV3NS07"/>
<dbReference type="InterPro" id="IPR055164">
    <property type="entry name" value="EDR1/CTR1/ARMC3-like_pept-like"/>
</dbReference>
<feature type="domain" description="Protein kinase" evidence="8">
    <location>
        <begin position="802"/>
        <end position="1125"/>
    </location>
</feature>
<keyword evidence="4" id="KW-0677">Repeat</keyword>
<dbReference type="EMBL" id="BAABME010000364">
    <property type="protein sequence ID" value="GAA0142125.1"/>
    <property type="molecule type" value="Genomic_DNA"/>
</dbReference>
<dbReference type="SUPFAM" id="SSF54001">
    <property type="entry name" value="Cysteine proteinases"/>
    <property type="match status" value="1"/>
</dbReference>
<dbReference type="Proteomes" id="UP001454036">
    <property type="component" value="Unassembled WGS sequence"/>
</dbReference>
<gene>
    <name evidence="9" type="ORF">LIER_03094</name>
</gene>
<dbReference type="PROSITE" id="PS00108">
    <property type="entry name" value="PROTEIN_KINASE_ST"/>
    <property type="match status" value="1"/>
</dbReference>
<name>A0AAV3NS07_LITER</name>
<dbReference type="SMART" id="SM00364">
    <property type="entry name" value="LRR_BAC"/>
    <property type="match status" value="3"/>
</dbReference>
<keyword evidence="9" id="KW-0808">Transferase</keyword>
<dbReference type="SUPFAM" id="SSF56112">
    <property type="entry name" value="Protein kinase-like (PK-like)"/>
    <property type="match status" value="1"/>
</dbReference>
<dbReference type="PROSITE" id="PS50011">
    <property type="entry name" value="PROTEIN_KINASE_DOM"/>
    <property type="match status" value="1"/>
</dbReference>
<dbReference type="GO" id="GO:0016020">
    <property type="term" value="C:membrane"/>
    <property type="evidence" value="ECO:0007669"/>
    <property type="project" value="UniProtKB-SubCell"/>
</dbReference>